<evidence type="ECO:0008006" key="4">
    <source>
        <dbReference type="Google" id="ProtNLM"/>
    </source>
</evidence>
<dbReference type="OrthoDB" id="7032238at2"/>
<keyword evidence="3" id="KW-1185">Reference proteome</keyword>
<dbReference type="EMBL" id="QNRQ01000001">
    <property type="protein sequence ID" value="RBP43262.1"/>
    <property type="molecule type" value="Genomic_DNA"/>
</dbReference>
<organism evidence="2 3">
    <name type="scientific">Eoetvoesiella caeni</name>
    <dbReference type="NCBI Taxonomy" id="645616"/>
    <lineage>
        <taxon>Bacteria</taxon>
        <taxon>Pseudomonadati</taxon>
        <taxon>Pseudomonadota</taxon>
        <taxon>Betaproteobacteria</taxon>
        <taxon>Burkholderiales</taxon>
        <taxon>Alcaligenaceae</taxon>
        <taxon>Eoetvoesiella</taxon>
    </lineage>
</organism>
<comment type="caution">
    <text evidence="2">The sequence shown here is derived from an EMBL/GenBank/DDBJ whole genome shotgun (WGS) entry which is preliminary data.</text>
</comment>
<dbReference type="Proteomes" id="UP000253628">
    <property type="component" value="Unassembled WGS sequence"/>
</dbReference>
<gene>
    <name evidence="2" type="ORF">DFR37_101391</name>
</gene>
<name>A0A366HLS9_9BURK</name>
<evidence type="ECO:0000256" key="1">
    <source>
        <dbReference type="SAM" id="Phobius"/>
    </source>
</evidence>
<dbReference type="RefSeq" id="WP_113931553.1">
    <property type="nucleotide sequence ID" value="NZ_JACCEU010000001.1"/>
</dbReference>
<proteinExistence type="predicted"/>
<protein>
    <recommendedName>
        <fullName evidence="4">Mll5186 protein</fullName>
    </recommendedName>
</protein>
<feature type="transmembrane region" description="Helical" evidence="1">
    <location>
        <begin position="113"/>
        <end position="138"/>
    </location>
</feature>
<accession>A0A366HLS9</accession>
<feature type="transmembrane region" description="Helical" evidence="1">
    <location>
        <begin position="68"/>
        <end position="93"/>
    </location>
</feature>
<reference evidence="2 3" key="1">
    <citation type="submission" date="2018-06" db="EMBL/GenBank/DDBJ databases">
        <title>Genomic Encyclopedia of Type Strains, Phase IV (KMG-IV): sequencing the most valuable type-strain genomes for metagenomic binning, comparative biology and taxonomic classification.</title>
        <authorList>
            <person name="Goeker M."/>
        </authorList>
    </citation>
    <scope>NUCLEOTIDE SEQUENCE [LARGE SCALE GENOMIC DNA]</scope>
    <source>
        <strain evidence="2 3">DSM 25520</strain>
    </source>
</reference>
<keyword evidence="1" id="KW-0812">Transmembrane</keyword>
<evidence type="ECO:0000313" key="3">
    <source>
        <dbReference type="Proteomes" id="UP000253628"/>
    </source>
</evidence>
<keyword evidence="1" id="KW-1133">Transmembrane helix</keyword>
<feature type="transmembrane region" description="Helical" evidence="1">
    <location>
        <begin position="267"/>
        <end position="291"/>
    </location>
</feature>
<sequence>MQRTEPIPAYAQSPDILVGPAHSAVSWGAVIAGAVIAAALTATLIIGGTGLGFLAVSPWHSEGASGTAFAVGTLVWLFVTQLIAYGIAGYVAGRLRTKWTDARGDEIYFRDTAHGFLVWALSAVVSLVLLGTTAASVVSGASQAGASLAGSGAGAISAVAGQAAGGGERSAMDYLTDTMLRPADPAQAVGQGDVRPEVNRILARSVAQGKLSPEDQSYLVKLISACAGIPEVEAQRRLSQVTAQAVESAQDLKKNAKEAADAARKAAAAFSLWAFASLLFGAFIASFAATIGGRARDL</sequence>
<evidence type="ECO:0000313" key="2">
    <source>
        <dbReference type="EMBL" id="RBP43262.1"/>
    </source>
</evidence>
<keyword evidence="1" id="KW-0472">Membrane</keyword>
<dbReference type="AlphaFoldDB" id="A0A366HLS9"/>
<feature type="transmembrane region" description="Helical" evidence="1">
    <location>
        <begin position="27"/>
        <end position="56"/>
    </location>
</feature>